<evidence type="ECO:0000256" key="1">
    <source>
        <dbReference type="ARBA" id="ARBA00022679"/>
    </source>
</evidence>
<dbReference type="GO" id="GO:0032259">
    <property type="term" value="P:methylation"/>
    <property type="evidence" value="ECO:0007669"/>
    <property type="project" value="UniProtKB-KW"/>
</dbReference>
<organism evidence="3 4">
    <name type="scientific">Blastopirellula marina</name>
    <dbReference type="NCBI Taxonomy" id="124"/>
    <lineage>
        <taxon>Bacteria</taxon>
        <taxon>Pseudomonadati</taxon>
        <taxon>Planctomycetota</taxon>
        <taxon>Planctomycetia</taxon>
        <taxon>Pirellulales</taxon>
        <taxon>Pirellulaceae</taxon>
        <taxon>Blastopirellula</taxon>
    </lineage>
</organism>
<accession>A0A2S8FXT5</accession>
<dbReference type="Pfam" id="PF13649">
    <property type="entry name" value="Methyltransf_25"/>
    <property type="match status" value="1"/>
</dbReference>
<dbReference type="Proteomes" id="UP000240009">
    <property type="component" value="Unassembled WGS sequence"/>
</dbReference>
<evidence type="ECO:0000313" key="3">
    <source>
        <dbReference type="EMBL" id="PQO36989.1"/>
    </source>
</evidence>
<dbReference type="Gene3D" id="3.40.50.150">
    <property type="entry name" value="Vaccinia Virus protein VP39"/>
    <property type="match status" value="1"/>
</dbReference>
<reference evidence="3 4" key="1">
    <citation type="submission" date="2018-02" db="EMBL/GenBank/DDBJ databases">
        <title>Comparative genomes isolates from brazilian mangrove.</title>
        <authorList>
            <person name="Araujo J.E."/>
            <person name="Taketani R.G."/>
            <person name="Silva M.C.P."/>
            <person name="Loureco M.V."/>
            <person name="Andreote F.D."/>
        </authorList>
    </citation>
    <scope>NUCLEOTIDE SEQUENCE [LARGE SCALE GENOMIC DNA]</scope>
    <source>
        <strain evidence="3 4">HEX-2 MGV</strain>
    </source>
</reference>
<dbReference type="RefSeq" id="WP_105351523.1">
    <property type="nucleotide sequence ID" value="NZ_PUIA01000017.1"/>
</dbReference>
<dbReference type="EMBL" id="PUIA01000017">
    <property type="protein sequence ID" value="PQO36989.1"/>
    <property type="molecule type" value="Genomic_DNA"/>
</dbReference>
<proteinExistence type="predicted"/>
<dbReference type="OrthoDB" id="9811589at2"/>
<evidence type="ECO:0000313" key="4">
    <source>
        <dbReference type="Proteomes" id="UP000240009"/>
    </source>
</evidence>
<dbReference type="SUPFAM" id="SSF53335">
    <property type="entry name" value="S-adenosyl-L-methionine-dependent methyltransferases"/>
    <property type="match status" value="1"/>
</dbReference>
<dbReference type="InterPro" id="IPR041698">
    <property type="entry name" value="Methyltransf_25"/>
</dbReference>
<dbReference type="CDD" id="cd02440">
    <property type="entry name" value="AdoMet_MTases"/>
    <property type="match status" value="1"/>
</dbReference>
<evidence type="ECO:0000259" key="2">
    <source>
        <dbReference type="Pfam" id="PF13649"/>
    </source>
</evidence>
<dbReference type="Gene3D" id="2.20.25.110">
    <property type="entry name" value="S-adenosyl-L-methionine-dependent methyltransferases"/>
    <property type="match status" value="1"/>
</dbReference>
<dbReference type="AlphaFoldDB" id="A0A2S8FXT5"/>
<name>A0A2S8FXT5_9BACT</name>
<keyword evidence="1 3" id="KW-0808">Transferase</keyword>
<dbReference type="PANTHER" id="PTHR43861">
    <property type="entry name" value="TRANS-ACONITATE 2-METHYLTRANSFERASE-RELATED"/>
    <property type="match status" value="1"/>
</dbReference>
<keyword evidence="3" id="KW-0489">Methyltransferase</keyword>
<sequence>MLAMPAATTFEAFKQLPILLLSATGEYGHNNKIAHRAPHSFYEHNLLTPFETVDCYDYPKYWDLSFQDETELECDFFEDAFQRFGQGETRRVLDIGCGGGRNVIEMASREFEVLGLDNNEASLAYLADQLHEKELTAETMLADMANFDSELPLDAALCTFNTFRHLLTEEDAESHLHSVARALRPGGLYILGFHILQDYDDPECEEHWTNREGEVEVTTTLEVVSSDREERIETLLFHLQVRDGEKELRLKAEYPYRIYNPPQFRSLLAKVPEFEICEVYDFNYDIDDPMPFDDEISDAVFVLRKK</sequence>
<comment type="caution">
    <text evidence="3">The sequence shown here is derived from an EMBL/GenBank/DDBJ whole genome shotgun (WGS) entry which is preliminary data.</text>
</comment>
<gene>
    <name evidence="3" type="ORF">C5Y96_07465</name>
</gene>
<dbReference type="PANTHER" id="PTHR43861:SF3">
    <property type="entry name" value="PUTATIVE (AFU_ORTHOLOGUE AFUA_2G14390)-RELATED"/>
    <property type="match status" value="1"/>
</dbReference>
<dbReference type="GO" id="GO:0008168">
    <property type="term" value="F:methyltransferase activity"/>
    <property type="evidence" value="ECO:0007669"/>
    <property type="project" value="UniProtKB-KW"/>
</dbReference>
<dbReference type="InterPro" id="IPR029063">
    <property type="entry name" value="SAM-dependent_MTases_sf"/>
</dbReference>
<protein>
    <submittedName>
        <fullName evidence="3">Class I SAM-dependent methyltransferase</fullName>
    </submittedName>
</protein>
<feature type="domain" description="Methyltransferase" evidence="2">
    <location>
        <begin position="92"/>
        <end position="187"/>
    </location>
</feature>